<feature type="chain" id="PRO_5045587720" description="Lipoprotein" evidence="1">
    <location>
        <begin position="29"/>
        <end position="145"/>
    </location>
</feature>
<dbReference type="EMBL" id="BAAAQN010000030">
    <property type="protein sequence ID" value="GAA2040817.1"/>
    <property type="molecule type" value="Genomic_DNA"/>
</dbReference>
<keyword evidence="3" id="KW-1185">Reference proteome</keyword>
<evidence type="ECO:0000313" key="3">
    <source>
        <dbReference type="Proteomes" id="UP001500751"/>
    </source>
</evidence>
<dbReference type="RefSeq" id="WP_344667974.1">
    <property type="nucleotide sequence ID" value="NZ_BAAAQN010000030.1"/>
</dbReference>
<evidence type="ECO:0008006" key="4">
    <source>
        <dbReference type="Google" id="ProtNLM"/>
    </source>
</evidence>
<dbReference type="PROSITE" id="PS51257">
    <property type="entry name" value="PROKAR_LIPOPROTEIN"/>
    <property type="match status" value="1"/>
</dbReference>
<reference evidence="2 3" key="1">
    <citation type="journal article" date="2019" name="Int. J. Syst. Evol. Microbiol.">
        <title>The Global Catalogue of Microorganisms (GCM) 10K type strain sequencing project: providing services to taxonomists for standard genome sequencing and annotation.</title>
        <authorList>
            <consortium name="The Broad Institute Genomics Platform"/>
            <consortium name="The Broad Institute Genome Sequencing Center for Infectious Disease"/>
            <person name="Wu L."/>
            <person name="Ma J."/>
        </authorList>
    </citation>
    <scope>NUCLEOTIDE SEQUENCE [LARGE SCALE GENOMIC DNA]</scope>
    <source>
        <strain evidence="2 3">JCM 16014</strain>
    </source>
</reference>
<evidence type="ECO:0000256" key="1">
    <source>
        <dbReference type="SAM" id="SignalP"/>
    </source>
</evidence>
<keyword evidence="1" id="KW-0732">Signal</keyword>
<sequence>MRSGNKSTTAFAPVAALSALAMAATALAGCDASSGRPRPASVPGSAGSAASMSASLKDFCGDFAYLLTLNPPDEGSSVPLPDIVAYDRATSEAPAAVKTDMTIADTAVHAAAATAKAGDLRRLTDAVNRVSRWAMAPDNCHLSSQ</sequence>
<evidence type="ECO:0000313" key="2">
    <source>
        <dbReference type="EMBL" id="GAA2040817.1"/>
    </source>
</evidence>
<comment type="caution">
    <text evidence="2">The sequence shown here is derived from an EMBL/GenBank/DDBJ whole genome shotgun (WGS) entry which is preliminary data.</text>
</comment>
<organism evidence="2 3">
    <name type="scientific">Catenulispora yoronensis</name>
    <dbReference type="NCBI Taxonomy" id="450799"/>
    <lineage>
        <taxon>Bacteria</taxon>
        <taxon>Bacillati</taxon>
        <taxon>Actinomycetota</taxon>
        <taxon>Actinomycetes</taxon>
        <taxon>Catenulisporales</taxon>
        <taxon>Catenulisporaceae</taxon>
        <taxon>Catenulispora</taxon>
    </lineage>
</organism>
<name>A0ABN2UP13_9ACTN</name>
<gene>
    <name evidence="2" type="ORF">GCM10009839_48810</name>
</gene>
<proteinExistence type="predicted"/>
<dbReference type="Proteomes" id="UP001500751">
    <property type="component" value="Unassembled WGS sequence"/>
</dbReference>
<feature type="signal peptide" evidence="1">
    <location>
        <begin position="1"/>
        <end position="28"/>
    </location>
</feature>
<protein>
    <recommendedName>
        <fullName evidence="4">Lipoprotein</fullName>
    </recommendedName>
</protein>
<accession>A0ABN2UP13</accession>